<proteinExistence type="predicted"/>
<organism evidence="1 2">
    <name type="scientific">Rhodococcus sovatensis</name>
    <dbReference type="NCBI Taxonomy" id="1805840"/>
    <lineage>
        <taxon>Bacteria</taxon>
        <taxon>Bacillati</taxon>
        <taxon>Actinomycetota</taxon>
        <taxon>Actinomycetes</taxon>
        <taxon>Mycobacteriales</taxon>
        <taxon>Nocardiaceae</taxon>
        <taxon>Rhodococcus</taxon>
    </lineage>
</organism>
<name>A0ABZ2PEZ5_9NOCA</name>
<dbReference type="Proteomes" id="UP001432000">
    <property type="component" value="Chromosome"/>
</dbReference>
<keyword evidence="2" id="KW-1185">Reference proteome</keyword>
<evidence type="ECO:0000313" key="1">
    <source>
        <dbReference type="EMBL" id="WXG67668.1"/>
    </source>
</evidence>
<dbReference type="EMBL" id="CP147846">
    <property type="protein sequence ID" value="WXG67668.1"/>
    <property type="molecule type" value="Genomic_DNA"/>
</dbReference>
<dbReference type="RefSeq" id="WP_338887373.1">
    <property type="nucleotide sequence ID" value="NZ_CP147846.1"/>
</dbReference>
<dbReference type="InterPro" id="IPR025630">
    <property type="entry name" value="DUF4288"/>
</dbReference>
<evidence type="ECO:0000313" key="2">
    <source>
        <dbReference type="Proteomes" id="UP001432000"/>
    </source>
</evidence>
<gene>
    <name evidence="1" type="ORF">WDS16_20935</name>
</gene>
<accession>A0ABZ2PEZ5</accession>
<reference evidence="1 2" key="1">
    <citation type="submission" date="2024-03" db="EMBL/GenBank/DDBJ databases">
        <title>Natural products discovery in diverse microorganisms through a two-stage MS feature dereplication strategy.</title>
        <authorList>
            <person name="Zhang R."/>
        </authorList>
    </citation>
    <scope>NUCLEOTIDE SEQUENCE [LARGE SCALE GENOMIC DNA]</scope>
    <source>
        <strain evidence="1 2">18930</strain>
    </source>
</reference>
<protein>
    <submittedName>
        <fullName evidence="1">DUF4288 domain-containing protein</fullName>
    </submittedName>
</protein>
<sequence length="120" mass="13540">MADVDNTYFGIAVFELGKTDGIGKFYREDFCLVYAVDEVTARSKLEEWAREIEYPAGIAGDQSYVRLVHVVDVARTLHDPTGDRDPTRDTVELYSRHFASLETYTDLEMLLGGRDPLDSA</sequence>
<dbReference type="Pfam" id="PF14119">
    <property type="entry name" value="DUF4288"/>
    <property type="match status" value="1"/>
</dbReference>